<dbReference type="EMBL" id="CP041616">
    <property type="protein sequence ID" value="QDO89950.1"/>
    <property type="molecule type" value="Genomic_DNA"/>
</dbReference>
<dbReference type="RefSeq" id="WP_143784670.1">
    <property type="nucleotide sequence ID" value="NZ_CP041616.1"/>
</dbReference>
<dbReference type="Proteomes" id="UP000315395">
    <property type="component" value="Chromosome"/>
</dbReference>
<protein>
    <submittedName>
        <fullName evidence="1">Uncharacterized protein</fullName>
    </submittedName>
</protein>
<accession>A0A516GF37</accession>
<dbReference type="KEGG" id="orz:FNH13_17780"/>
<name>A0A516GF37_9MICO</name>
<dbReference type="OrthoDB" id="4869032at2"/>
<sequence>MSRRRGPSLKVCIFADTCDLVAAQQVLLALPADAYGQVYIADDALPVCGPERVQINRVRTRPGVCALAEAMSGWAAEWLPEGIDAVSDTPTVWVLPGASAALAAADHECVTRLITALPSSQLIHG</sequence>
<evidence type="ECO:0000313" key="1">
    <source>
        <dbReference type="EMBL" id="QDO89950.1"/>
    </source>
</evidence>
<reference evidence="1 2" key="1">
    <citation type="submission" date="2019-07" db="EMBL/GenBank/DDBJ databases">
        <title>complete genome sequencing of Ornithinimicrobium sp. H23M54.</title>
        <authorList>
            <person name="Bae J.-W."/>
            <person name="Lee S.-Y."/>
        </authorList>
    </citation>
    <scope>NUCLEOTIDE SEQUENCE [LARGE SCALE GENOMIC DNA]</scope>
    <source>
        <strain evidence="1 2">H23M54</strain>
    </source>
</reference>
<gene>
    <name evidence="1" type="ORF">FNH13_17780</name>
</gene>
<evidence type="ECO:0000313" key="2">
    <source>
        <dbReference type="Proteomes" id="UP000315395"/>
    </source>
</evidence>
<dbReference type="AlphaFoldDB" id="A0A516GF37"/>
<proteinExistence type="predicted"/>
<keyword evidence="2" id="KW-1185">Reference proteome</keyword>
<organism evidence="1 2">
    <name type="scientific">Ornithinimicrobium ciconiae</name>
    <dbReference type="NCBI Taxonomy" id="2594265"/>
    <lineage>
        <taxon>Bacteria</taxon>
        <taxon>Bacillati</taxon>
        <taxon>Actinomycetota</taxon>
        <taxon>Actinomycetes</taxon>
        <taxon>Micrococcales</taxon>
        <taxon>Ornithinimicrobiaceae</taxon>
        <taxon>Ornithinimicrobium</taxon>
    </lineage>
</organism>